<feature type="transmembrane region" description="Helical" evidence="6">
    <location>
        <begin position="976"/>
        <end position="1005"/>
    </location>
</feature>
<evidence type="ECO:0000313" key="8">
    <source>
        <dbReference type="EMBL" id="CAH0101443.1"/>
    </source>
</evidence>
<dbReference type="InterPro" id="IPR052728">
    <property type="entry name" value="O2_lipid_transport_reg"/>
</dbReference>
<evidence type="ECO:0000256" key="2">
    <source>
        <dbReference type="ARBA" id="ARBA00009310"/>
    </source>
</evidence>
<dbReference type="InterPro" id="IPR008429">
    <property type="entry name" value="CLPTM1"/>
</dbReference>
<protein>
    <recommendedName>
        <fullName evidence="7">Nose resistant-to-fluoxetine protein N-terminal domain-containing protein</fullName>
    </recommendedName>
</protein>
<dbReference type="PANTHER" id="PTHR11161">
    <property type="entry name" value="O-ACYLTRANSFERASE"/>
    <property type="match status" value="1"/>
</dbReference>
<dbReference type="OrthoDB" id="378564at2759"/>
<dbReference type="GO" id="GO:0016747">
    <property type="term" value="F:acyltransferase activity, transferring groups other than amino-acyl groups"/>
    <property type="evidence" value="ECO:0007669"/>
    <property type="project" value="InterPro"/>
</dbReference>
<evidence type="ECO:0000256" key="1">
    <source>
        <dbReference type="ARBA" id="ARBA00004141"/>
    </source>
</evidence>
<dbReference type="Pfam" id="PF05602">
    <property type="entry name" value="CLPTM1"/>
    <property type="match status" value="1"/>
</dbReference>
<feature type="transmembrane region" description="Helical" evidence="6">
    <location>
        <begin position="1055"/>
        <end position="1076"/>
    </location>
</feature>
<feature type="transmembrane region" description="Helical" evidence="6">
    <location>
        <begin position="1376"/>
        <end position="1401"/>
    </location>
</feature>
<proteinExistence type="inferred from homology"/>
<dbReference type="InterPro" id="IPR002656">
    <property type="entry name" value="Acyl_transf_3_dom"/>
</dbReference>
<feature type="transmembrane region" description="Helical" evidence="6">
    <location>
        <begin position="1677"/>
        <end position="1695"/>
    </location>
</feature>
<feature type="transmembrane region" description="Helical" evidence="6">
    <location>
        <begin position="798"/>
        <end position="818"/>
    </location>
</feature>
<feature type="transmembrane region" description="Helical" evidence="6">
    <location>
        <begin position="1446"/>
        <end position="1465"/>
    </location>
</feature>
<keyword evidence="4 6" id="KW-1133">Transmembrane helix</keyword>
<dbReference type="GO" id="GO:0016020">
    <property type="term" value="C:membrane"/>
    <property type="evidence" value="ECO:0007669"/>
    <property type="project" value="UniProtKB-SubCell"/>
</dbReference>
<feature type="transmembrane region" description="Helical" evidence="6">
    <location>
        <begin position="882"/>
        <end position="899"/>
    </location>
</feature>
<keyword evidence="9" id="KW-1185">Reference proteome</keyword>
<reference evidence="8" key="1">
    <citation type="submission" date="2021-11" db="EMBL/GenBank/DDBJ databases">
        <authorList>
            <person name="Schell T."/>
        </authorList>
    </citation>
    <scope>NUCLEOTIDE SEQUENCE</scope>
    <source>
        <strain evidence="8">M5</strain>
    </source>
</reference>
<sequence length="1863" mass="213097">MRLPSLTVVASGIFIAYIAHSVWTIGSLYFPPKCTGKKNVCVFPHLKSSNSLQMLLFVTPTERFSYSDTVLVDQFDIEPEVSLTKTVNIPLPFKTRRNGTLFFHAFLAKKSQKWNSDEWASALQDPTTSYAATAISVYQTPVLESFNLIRDKEPKMGKEKQGKPITHIYSKLILNILDHRDALPRNEIPPDIAQVLSYSPKGEYLPVVYIDLLGSRLEDLVPVNQSVKDFPVTLNYSPISFGKLRLWMQFSAAMFTLRQMGFTEKDIDELKGIFADTNIVLLCVTFVVAALHMLFDFLAFKNDIYFWRDRDNMVGLSSRTLLWRAFSQFVIFLYLVDENTSLLVVIPSAIGTLIEVWKVTKAFRITLEWNNGLPRLNFGQSMNQEEAETEQYDSLSMKYLSYVLYPLCLVGAIYSLVYTSHRSWYSWGLQSLVNGVYAFGFLFMLPQLFVNYKLKSVAHLPWRAFMYKAFNTFIDDIFAFIITMPTAHRVACFRDDAVFLVYLYQRWLYPVDKKRVNEFGATGEEDVVEETKKDNGNSSPPIGVNQNQLGEWWIQSSVPTAFSSSSVNEKCFQHSQEYLTALRNRVPWAVQMYESSGRLVEDLIYIEGSDNDHHESGLFDECLSVQSDGVPFQGQYCTVFFKLQSVEDAGDHVNNFNGEKETESMFTYHKPTVGFCLPSTCTADDLNSAVSQLLGFRIVNGRNFSVVPISDENYCYSKEKIQASGIFDNLTVFILLVFGVLAVIIITATLHDVLKENGFVSGNSFAVQLLHCFSAKRNFATLFSTEDSKDSLSCIHGIRVLTTGWIVVLHVGGLFQVARIIYNRQMPLKNSLRWEAQALVNGFFAVDTFFLISGLLVAFTQLPQLDQNKGIFNLKKFYFRRYIRLTPMYATVLAFLATIRPHIGNGPDWNFMQRIRKSARKYWWAHMLYVYNYVHPKSSSPDFAFGETWYLASDMQMFWLSPLFIYPIWRWKKTGVIWTAICLFFFLGASATVFIVYDLIPAIFLVRTFDIPKMDEYFDKHYSDTSARIPSYLIGILLGWLLHKTKDRKILINKFLVASGWMTAIMLALYVIYGMFPYLDETLFPVINPWARVSYGALHHSAWAITVGWIIFACTTGYGGFIHRFLSWKIFLPLSRMSYAVYLIHLNFVITYGAHSRKPFYVSELTMIVTSLGILVIAFLLASVATVAVEMPFLNLDKLFFPNHSKTSESNNASSASNKKENQGIGEWWIMFSVPTASVISNVSEKCFQHSREFLTALKSRLPWAVKMYESSGRLVEDLIYIEGSDNVHHGSGLFDECLSVESNDGVPFQGQYCTVFFGLKQTHQDENVSKNDAILPNLLVLASSKKRNFPVVAISGENYCYTQEKINASRATFDYLTLAVLLVFCLLGIIVTTATIHHIFWTENSETLQSFPIQLLHCFSAKKNCRTLFSTEPDSKDSLSCVHGIRVLTIGWIVFMHVGSEFSIERMVYNKSTAVKNSLRWEVQGLANGLFAVDSFFLISGLLVTYSQLRQLDQNNGFFNLKRFYFHRYIRLTPVYATVLAFIATFLPYMGTGPDWDVVRRLSKGVRDRWWTYMLYVNNYVATTELSISSPLMGPVESWYLACDMQMFWLSPLFIYPIWRWKKTAIIWTTIGLVVFLAFSARSFIVHNLPAILTPLGRPSEMSRIDDYVLNHYMETFSRIPPYLIGILLGWLLHTKKNKTIRLNRCLAAAGWITATLFGLTVIYGMVPYLDESVVPVINPFIRVSYGTLHHSAWAITIGWIIFARVLTGCIHTVLSWKLFIPFSRLSYAVYLIHFNFIKTYASHLRKPFYFTEYAYATTYLGTLVITFVLAFVVSVMVETPFLNLDKLLYPNHSKALRTKSL</sequence>
<evidence type="ECO:0000313" key="9">
    <source>
        <dbReference type="Proteomes" id="UP000789390"/>
    </source>
</evidence>
<feature type="transmembrane region" description="Helical" evidence="6">
    <location>
        <begin position="1486"/>
        <end position="1510"/>
    </location>
</feature>
<feature type="transmembrane region" description="Helical" evidence="6">
    <location>
        <begin position="1138"/>
        <end position="1155"/>
    </location>
</feature>
<evidence type="ECO:0000256" key="6">
    <source>
        <dbReference type="SAM" id="Phobius"/>
    </source>
</evidence>
<feature type="domain" description="Nose resistant-to-fluoxetine protein N-terminal" evidence="7">
    <location>
        <begin position="568"/>
        <end position="705"/>
    </location>
</feature>
<dbReference type="EMBL" id="CAKKLH010000057">
    <property type="protein sequence ID" value="CAH0101443.1"/>
    <property type="molecule type" value="Genomic_DNA"/>
</dbReference>
<feature type="transmembrane region" description="Helical" evidence="6">
    <location>
        <begin position="730"/>
        <end position="750"/>
    </location>
</feature>
<dbReference type="InterPro" id="IPR006621">
    <property type="entry name" value="Nose-resist-to-fluoxetine_N"/>
</dbReference>
<dbReference type="Proteomes" id="UP000789390">
    <property type="component" value="Unassembled WGS sequence"/>
</dbReference>
<dbReference type="Pfam" id="PF20146">
    <property type="entry name" value="NRF"/>
    <property type="match status" value="2"/>
</dbReference>
<feature type="transmembrane region" description="Helical" evidence="6">
    <location>
        <begin position="1167"/>
        <end position="1189"/>
    </location>
</feature>
<accession>A0A8J2WH63</accession>
<name>A0A8J2WH63_9CRUS</name>
<comment type="subcellular location">
    <subcellularLocation>
        <location evidence="1">Membrane</location>
        <topology evidence="1">Multi-pass membrane protein</topology>
    </subcellularLocation>
</comment>
<gene>
    <name evidence="8" type="ORF">DGAL_LOCUS3775</name>
</gene>
<feature type="transmembrane region" description="Helical" evidence="6">
    <location>
        <begin position="1627"/>
        <end position="1646"/>
    </location>
</feature>
<feature type="transmembrane region" description="Helical" evidence="6">
    <location>
        <begin position="1754"/>
        <end position="1775"/>
    </location>
</feature>
<feature type="transmembrane region" description="Helical" evidence="6">
    <location>
        <begin position="1102"/>
        <end position="1126"/>
    </location>
</feature>
<comment type="caution">
    <text evidence="8">The sequence shown here is derived from an EMBL/GenBank/DDBJ whole genome shotgun (WGS) entry which is preliminary data.</text>
</comment>
<keyword evidence="5 6" id="KW-0472">Membrane</keyword>
<feature type="transmembrane region" description="Helical" evidence="6">
    <location>
        <begin position="279"/>
        <end position="300"/>
    </location>
</feature>
<feature type="transmembrane region" description="Helical" evidence="6">
    <location>
        <begin position="839"/>
        <end position="862"/>
    </location>
</feature>
<evidence type="ECO:0000256" key="4">
    <source>
        <dbReference type="ARBA" id="ARBA00022989"/>
    </source>
</evidence>
<comment type="similarity">
    <text evidence="2">Belongs to the CLPTM1 family.</text>
</comment>
<evidence type="ECO:0000259" key="7">
    <source>
        <dbReference type="SMART" id="SM00703"/>
    </source>
</evidence>
<feature type="transmembrane region" description="Helical" evidence="6">
    <location>
        <begin position="1707"/>
        <end position="1728"/>
    </location>
</feature>
<evidence type="ECO:0000256" key="5">
    <source>
        <dbReference type="ARBA" id="ARBA00023136"/>
    </source>
</evidence>
<dbReference type="PANTHER" id="PTHR11161:SF0">
    <property type="entry name" value="O-ACYLTRANSFERASE LIKE PROTEIN"/>
    <property type="match status" value="1"/>
</dbReference>
<feature type="transmembrane region" description="Helical" evidence="6">
    <location>
        <begin position="424"/>
        <end position="445"/>
    </location>
</feature>
<feature type="transmembrane region" description="Helical" evidence="6">
    <location>
        <begin position="1025"/>
        <end position="1043"/>
    </location>
</feature>
<feature type="transmembrane region" description="Helical" evidence="6">
    <location>
        <begin position="1815"/>
        <end position="1839"/>
    </location>
</feature>
<organism evidence="8 9">
    <name type="scientific">Daphnia galeata</name>
    <dbReference type="NCBI Taxonomy" id="27404"/>
    <lineage>
        <taxon>Eukaryota</taxon>
        <taxon>Metazoa</taxon>
        <taxon>Ecdysozoa</taxon>
        <taxon>Arthropoda</taxon>
        <taxon>Crustacea</taxon>
        <taxon>Branchiopoda</taxon>
        <taxon>Diplostraca</taxon>
        <taxon>Cladocera</taxon>
        <taxon>Anomopoda</taxon>
        <taxon>Daphniidae</taxon>
        <taxon>Daphnia</taxon>
    </lineage>
</organism>
<feature type="transmembrane region" description="Helical" evidence="6">
    <location>
        <begin position="399"/>
        <end position="418"/>
    </location>
</feature>
<dbReference type="SMART" id="SM00703">
    <property type="entry name" value="NRF"/>
    <property type="match status" value="1"/>
</dbReference>
<keyword evidence="3 6" id="KW-0812">Transmembrane</keyword>
<feature type="transmembrane region" description="Helical" evidence="6">
    <location>
        <begin position="1530"/>
        <end position="1550"/>
    </location>
</feature>
<dbReference type="Pfam" id="PF01757">
    <property type="entry name" value="Acyl_transf_3"/>
    <property type="match status" value="2"/>
</dbReference>
<evidence type="ECO:0000256" key="3">
    <source>
        <dbReference type="ARBA" id="ARBA00022692"/>
    </source>
</evidence>